<evidence type="ECO:0000256" key="1">
    <source>
        <dbReference type="SAM" id="MobiDB-lite"/>
    </source>
</evidence>
<dbReference type="GO" id="GO:0009277">
    <property type="term" value="C:fungal-type cell wall"/>
    <property type="evidence" value="ECO:0007669"/>
    <property type="project" value="TreeGrafter"/>
</dbReference>
<proteinExistence type="predicted"/>
<dbReference type="GO" id="GO:0031505">
    <property type="term" value="P:fungal-type cell wall organization"/>
    <property type="evidence" value="ECO:0007669"/>
    <property type="project" value="InterPro"/>
</dbReference>
<feature type="compositionally biased region" description="Low complexity" evidence="1">
    <location>
        <begin position="60"/>
        <end position="70"/>
    </location>
</feature>
<organism evidence="3 4">
    <name type="scientific">Pochonia chlamydosporia 170</name>
    <dbReference type="NCBI Taxonomy" id="1380566"/>
    <lineage>
        <taxon>Eukaryota</taxon>
        <taxon>Fungi</taxon>
        <taxon>Dikarya</taxon>
        <taxon>Ascomycota</taxon>
        <taxon>Pezizomycotina</taxon>
        <taxon>Sordariomycetes</taxon>
        <taxon>Hypocreomycetidae</taxon>
        <taxon>Hypocreales</taxon>
        <taxon>Clavicipitaceae</taxon>
        <taxon>Pochonia</taxon>
    </lineage>
</organism>
<gene>
    <name evidence="3" type="ORF">VFPPC_05062</name>
</gene>
<feature type="region of interest" description="Disordered" evidence="1">
    <location>
        <begin position="127"/>
        <end position="155"/>
    </location>
</feature>
<name>A0A179FUW5_METCM</name>
<dbReference type="PANTHER" id="PTHR35523">
    <property type="entry name" value="CELL WALL PROTEIN SED1"/>
    <property type="match status" value="1"/>
</dbReference>
<feature type="compositionally biased region" description="Pro residues" evidence="1">
    <location>
        <begin position="132"/>
        <end position="153"/>
    </location>
</feature>
<dbReference type="RefSeq" id="XP_018145751.1">
    <property type="nucleotide sequence ID" value="XM_018284311.1"/>
</dbReference>
<dbReference type="GO" id="GO:0005199">
    <property type="term" value="F:structural constituent of cell wall"/>
    <property type="evidence" value="ECO:0007669"/>
    <property type="project" value="InterPro"/>
</dbReference>
<evidence type="ECO:0000313" key="4">
    <source>
        <dbReference type="Proteomes" id="UP000078397"/>
    </source>
</evidence>
<evidence type="ECO:0000256" key="2">
    <source>
        <dbReference type="SAM" id="SignalP"/>
    </source>
</evidence>
<dbReference type="AlphaFoldDB" id="A0A179FUW5"/>
<dbReference type="EMBL" id="LSBJ02000003">
    <property type="protein sequence ID" value="OAQ68901.1"/>
    <property type="molecule type" value="Genomic_DNA"/>
</dbReference>
<dbReference type="PANTHER" id="PTHR35523:SF1">
    <property type="entry name" value="CELL WALL PROTEIN SED1"/>
    <property type="match status" value="1"/>
</dbReference>
<feature type="chain" id="PRO_5008102084" description="Mmc protein" evidence="2">
    <location>
        <begin position="19"/>
        <end position="184"/>
    </location>
</feature>
<dbReference type="InterPro" id="IPR038843">
    <property type="entry name" value="Sed1/Spi1"/>
</dbReference>
<accession>A0A179FUW5</accession>
<dbReference type="KEGG" id="pchm:VFPPC_05062"/>
<feature type="region of interest" description="Disordered" evidence="1">
    <location>
        <begin position="18"/>
        <end position="80"/>
    </location>
</feature>
<keyword evidence="2" id="KW-0732">Signal</keyword>
<comment type="caution">
    <text evidence="3">The sequence shown here is derived from an EMBL/GenBank/DDBJ whole genome shotgun (WGS) entry which is preliminary data.</text>
</comment>
<feature type="signal peptide" evidence="2">
    <location>
        <begin position="1"/>
        <end position="18"/>
    </location>
</feature>
<sequence>MQTKAFIVAAALVGSVFGQSSSRPPMSSARPASSAPAVSSAPPPPRSSGVSSRPPPPPSSVVSMRSMVSSKSKPHEVTTTKVVSRYTTYCPVPTTVCIGTKTYTVTEPTTLTITDCPCTITETHKKPYPTKEVPPPNPPPVKTTNAPQPPPVKPTGVVTAGAEGRSAAYGFAMAAAGVVGALAL</sequence>
<evidence type="ECO:0008006" key="5">
    <source>
        <dbReference type="Google" id="ProtNLM"/>
    </source>
</evidence>
<dbReference type="GeneID" id="28848305"/>
<protein>
    <recommendedName>
        <fullName evidence="5">Mmc protein</fullName>
    </recommendedName>
</protein>
<feature type="compositionally biased region" description="Low complexity" evidence="1">
    <location>
        <begin position="20"/>
        <end position="40"/>
    </location>
</feature>
<reference evidence="3 4" key="1">
    <citation type="journal article" date="2016" name="PLoS Pathog.">
        <title>Biosynthesis of antibiotic leucinostatins in bio-control fungus Purpureocillium lilacinum and their inhibition on phytophthora revealed by genome mining.</title>
        <authorList>
            <person name="Wang G."/>
            <person name="Liu Z."/>
            <person name="Lin R."/>
            <person name="Li E."/>
            <person name="Mao Z."/>
            <person name="Ling J."/>
            <person name="Yang Y."/>
            <person name="Yin W.B."/>
            <person name="Xie B."/>
        </authorList>
    </citation>
    <scope>NUCLEOTIDE SEQUENCE [LARGE SCALE GENOMIC DNA]</scope>
    <source>
        <strain evidence="3">170</strain>
    </source>
</reference>
<keyword evidence="4" id="KW-1185">Reference proteome</keyword>
<dbReference type="Proteomes" id="UP000078397">
    <property type="component" value="Unassembled WGS sequence"/>
</dbReference>
<dbReference type="OrthoDB" id="4094614at2759"/>
<evidence type="ECO:0000313" key="3">
    <source>
        <dbReference type="EMBL" id="OAQ68901.1"/>
    </source>
</evidence>
<dbReference type="STRING" id="1380566.A0A179FUW5"/>